<evidence type="ECO:0000313" key="1">
    <source>
        <dbReference type="EMBL" id="KXS14161.1"/>
    </source>
</evidence>
<organism evidence="1 2">
    <name type="scientific">Gonapodya prolifera (strain JEL478)</name>
    <name type="common">Monoblepharis prolifera</name>
    <dbReference type="NCBI Taxonomy" id="1344416"/>
    <lineage>
        <taxon>Eukaryota</taxon>
        <taxon>Fungi</taxon>
        <taxon>Fungi incertae sedis</taxon>
        <taxon>Chytridiomycota</taxon>
        <taxon>Chytridiomycota incertae sedis</taxon>
        <taxon>Monoblepharidomycetes</taxon>
        <taxon>Monoblepharidales</taxon>
        <taxon>Gonapodyaceae</taxon>
        <taxon>Gonapodya</taxon>
    </lineage>
</organism>
<reference evidence="1 2" key="1">
    <citation type="journal article" date="2015" name="Genome Biol. Evol.">
        <title>Phylogenomic analyses indicate that early fungi evolved digesting cell walls of algal ancestors of land plants.</title>
        <authorList>
            <person name="Chang Y."/>
            <person name="Wang S."/>
            <person name="Sekimoto S."/>
            <person name="Aerts A.L."/>
            <person name="Choi C."/>
            <person name="Clum A."/>
            <person name="LaButti K.M."/>
            <person name="Lindquist E.A."/>
            <person name="Yee Ngan C."/>
            <person name="Ohm R.A."/>
            <person name="Salamov A.A."/>
            <person name="Grigoriev I.V."/>
            <person name="Spatafora J.W."/>
            <person name="Berbee M.L."/>
        </authorList>
    </citation>
    <scope>NUCLEOTIDE SEQUENCE [LARGE SCALE GENOMIC DNA]</scope>
    <source>
        <strain evidence="1 2">JEL478</strain>
    </source>
</reference>
<evidence type="ECO:0000313" key="2">
    <source>
        <dbReference type="Proteomes" id="UP000070544"/>
    </source>
</evidence>
<dbReference type="EMBL" id="KQ965771">
    <property type="protein sequence ID" value="KXS14161.1"/>
    <property type="molecule type" value="Genomic_DNA"/>
</dbReference>
<sequence>MDYVWLWQHAQAEKFARKSYLRLPTTLSMFRLAHNCGASLVSLDLRLKPFIVDCVRVLALFFHVTDGKRHQSIRETARSYQAFSRLLRNPVTDDPDLIDWEELRHYMNVRHTGITKASIRAHFNQSCGNFTCSVGTRPSPEQPAMSSCSRCQRVR</sequence>
<keyword evidence="2" id="KW-1185">Reference proteome</keyword>
<name>A0A139ABJ5_GONPJ</name>
<dbReference type="AlphaFoldDB" id="A0A139ABJ5"/>
<accession>A0A139ABJ5</accession>
<proteinExistence type="predicted"/>
<protein>
    <submittedName>
        <fullName evidence="1">Uncharacterized protein</fullName>
    </submittedName>
</protein>
<gene>
    <name evidence="1" type="ORF">M427DRAFT_355315</name>
</gene>
<dbReference type="Proteomes" id="UP000070544">
    <property type="component" value="Unassembled WGS sequence"/>
</dbReference>